<dbReference type="OrthoDB" id="9941866at2"/>
<feature type="region of interest" description="Disordered" evidence="1">
    <location>
        <begin position="21"/>
        <end position="69"/>
    </location>
</feature>
<name>A0A292YIT9_9BACL</name>
<evidence type="ECO:0000313" key="3">
    <source>
        <dbReference type="Proteomes" id="UP000217785"/>
    </source>
</evidence>
<reference evidence="3" key="1">
    <citation type="submission" date="2017-07" db="EMBL/GenBank/DDBJ databases">
        <title>Draft genome sequence of Effusibacillus lacus strain skLN1.</title>
        <authorList>
            <person name="Watanabe M."/>
            <person name="Kojima H."/>
            <person name="Fukui M."/>
        </authorList>
    </citation>
    <scope>NUCLEOTIDE SEQUENCE [LARGE SCALE GENOMIC DNA]</scope>
    <source>
        <strain evidence="3">skLN1</strain>
    </source>
</reference>
<protein>
    <submittedName>
        <fullName evidence="2">Uncharacterized protein</fullName>
    </submittedName>
</protein>
<evidence type="ECO:0000256" key="1">
    <source>
        <dbReference type="SAM" id="MobiDB-lite"/>
    </source>
</evidence>
<accession>A0A292YIT9</accession>
<organism evidence="2 3">
    <name type="scientific">Effusibacillus lacus</name>
    <dbReference type="NCBI Taxonomy" id="1348429"/>
    <lineage>
        <taxon>Bacteria</taxon>
        <taxon>Bacillati</taxon>
        <taxon>Bacillota</taxon>
        <taxon>Bacilli</taxon>
        <taxon>Bacillales</taxon>
        <taxon>Alicyclobacillaceae</taxon>
        <taxon>Effusibacillus</taxon>
    </lineage>
</organism>
<sequence>MEEQIRKPERDIEELKEQMRQFQTGDPAPIHPRFIQPEFHAPTGDDELYQVGPTQSTKDDTFENFTSGE</sequence>
<proteinExistence type="predicted"/>
<dbReference type="Proteomes" id="UP000217785">
    <property type="component" value="Unassembled WGS sequence"/>
</dbReference>
<keyword evidence="3" id="KW-1185">Reference proteome</keyword>
<dbReference type="EMBL" id="BDUF01000009">
    <property type="protein sequence ID" value="GAX88821.1"/>
    <property type="molecule type" value="Genomic_DNA"/>
</dbReference>
<evidence type="ECO:0000313" key="2">
    <source>
        <dbReference type="EMBL" id="GAX88821.1"/>
    </source>
</evidence>
<dbReference type="RefSeq" id="WP_096180529.1">
    <property type="nucleotide sequence ID" value="NZ_BDUF01000009.1"/>
</dbReference>
<gene>
    <name evidence="2" type="ORF">EFBL_0435</name>
</gene>
<dbReference type="AlphaFoldDB" id="A0A292YIT9"/>
<comment type="caution">
    <text evidence="2">The sequence shown here is derived from an EMBL/GenBank/DDBJ whole genome shotgun (WGS) entry which is preliminary data.</text>
</comment>